<feature type="compositionally biased region" description="Low complexity" evidence="1">
    <location>
        <begin position="157"/>
        <end position="168"/>
    </location>
</feature>
<evidence type="ECO:0008006" key="4">
    <source>
        <dbReference type="Google" id="ProtNLM"/>
    </source>
</evidence>
<evidence type="ECO:0000313" key="3">
    <source>
        <dbReference type="Proteomes" id="UP000176101"/>
    </source>
</evidence>
<dbReference type="Proteomes" id="UP000176101">
    <property type="component" value="Unassembled WGS sequence"/>
</dbReference>
<evidence type="ECO:0000256" key="1">
    <source>
        <dbReference type="SAM" id="MobiDB-lite"/>
    </source>
</evidence>
<sequence>MAGTLLATLSACSGASDANDSVRPRSERIKTAGQLHSLCEKIKKGHPKAAKYAGDGPHSTVVFANSYRHDKDAASGYALLDEVAFNGVAPVFSETSVSDVALLGCVEGKRGDSPTRSCTYSGLTGISQPSRTLPLYDQEFEYTVYALRTGRVVETYSRSPSSGSCPKSVRFGDEGEQNNPTMVYEQLPDGSVDLVLEEVVTGPARPSDG</sequence>
<organism evidence="2 3">
    <name type="scientific">Streptomyces oceani</name>
    <dbReference type="NCBI Taxonomy" id="1075402"/>
    <lineage>
        <taxon>Bacteria</taxon>
        <taxon>Bacillati</taxon>
        <taxon>Actinomycetota</taxon>
        <taxon>Actinomycetes</taxon>
        <taxon>Kitasatosporales</taxon>
        <taxon>Streptomycetaceae</taxon>
        <taxon>Streptomyces</taxon>
    </lineage>
</organism>
<accession>A0A1E7JXE1</accession>
<reference evidence="2 3" key="1">
    <citation type="journal article" date="2016" name="Front. Microbiol.">
        <title>Comparative Genomics Analysis of Streptomyces Species Reveals Their Adaptation to the Marine Environment and Their Diversity at the Genomic Level.</title>
        <authorList>
            <person name="Tian X."/>
            <person name="Zhang Z."/>
            <person name="Yang T."/>
            <person name="Chen M."/>
            <person name="Li J."/>
            <person name="Chen F."/>
            <person name="Yang J."/>
            <person name="Li W."/>
            <person name="Zhang B."/>
            <person name="Zhang Z."/>
            <person name="Wu J."/>
            <person name="Zhang C."/>
            <person name="Long L."/>
            <person name="Xiao J."/>
        </authorList>
    </citation>
    <scope>NUCLEOTIDE SEQUENCE [LARGE SCALE GENOMIC DNA]</scope>
    <source>
        <strain evidence="2 3">SCSIO 02100</strain>
    </source>
</reference>
<dbReference type="AlphaFoldDB" id="A0A1E7JXE1"/>
<proteinExistence type="predicted"/>
<feature type="region of interest" description="Disordered" evidence="1">
    <location>
        <begin position="157"/>
        <end position="183"/>
    </location>
</feature>
<keyword evidence="3" id="KW-1185">Reference proteome</keyword>
<protein>
    <recommendedName>
        <fullName evidence="4">Lipoprotein</fullName>
    </recommendedName>
</protein>
<name>A0A1E7JXE1_9ACTN</name>
<comment type="caution">
    <text evidence="2">The sequence shown here is derived from an EMBL/GenBank/DDBJ whole genome shotgun (WGS) entry which is preliminary data.</text>
</comment>
<evidence type="ECO:0000313" key="2">
    <source>
        <dbReference type="EMBL" id="OEU96346.1"/>
    </source>
</evidence>
<dbReference type="EMBL" id="LJGU01000142">
    <property type="protein sequence ID" value="OEU96346.1"/>
    <property type="molecule type" value="Genomic_DNA"/>
</dbReference>
<gene>
    <name evidence="2" type="ORF">AN216_21030</name>
</gene>